<proteinExistence type="predicted"/>
<dbReference type="PATRIC" id="fig|1096930.3.peg.3523"/>
<evidence type="ECO:0000313" key="1">
    <source>
        <dbReference type="EMBL" id="EQB10272.1"/>
    </source>
</evidence>
<name>T0HB84_9SPHN</name>
<organism evidence="1 2">
    <name type="scientific">Novosphingobium lindaniclasticum LE124</name>
    <dbReference type="NCBI Taxonomy" id="1096930"/>
    <lineage>
        <taxon>Bacteria</taxon>
        <taxon>Pseudomonadati</taxon>
        <taxon>Pseudomonadota</taxon>
        <taxon>Alphaproteobacteria</taxon>
        <taxon>Sphingomonadales</taxon>
        <taxon>Sphingomonadaceae</taxon>
        <taxon>Novosphingobium</taxon>
    </lineage>
</organism>
<keyword evidence="2" id="KW-1185">Reference proteome</keyword>
<comment type="caution">
    <text evidence="1">The sequence shown here is derived from an EMBL/GenBank/DDBJ whole genome shotgun (WGS) entry which is preliminary data.</text>
</comment>
<gene>
    <name evidence="1" type="ORF">L284_17790</name>
</gene>
<sequence length="214" mass="24048">MKMKDVLEGYNYDLPLIDAMNDVELRPVRQLLAGALMGESLDAGYFATREMADAYFDLWNDVRKGVRYGEGYVAFEEILKDKNPLQIKLWYLTCERDLKETVKDMRWLAILANRRAYMARAVRESGAEVLHVSARNLVAGKHPPNWWRIRRSGIKRSGYERKDGFRLGRLMPRDAEGLQGVVGAHDELVGAGGVAKLAGDGIALFERGEMAAAG</sequence>
<dbReference type="EMBL" id="ATHL01000114">
    <property type="protein sequence ID" value="EQB10272.1"/>
    <property type="molecule type" value="Genomic_DNA"/>
</dbReference>
<reference evidence="1 2" key="1">
    <citation type="journal article" date="2013" name="Genome Announc.">
        <title>Genome Sequence of Novosphingobium lindaniclasticum LE124T, Isolated from a Hexachlorocyclohexane Dumpsite.</title>
        <authorList>
            <person name="Saxena A."/>
            <person name="Nayyar N."/>
            <person name="Sangwan N."/>
            <person name="Kumari R."/>
            <person name="Khurana J.P."/>
            <person name="Lal R."/>
        </authorList>
    </citation>
    <scope>NUCLEOTIDE SEQUENCE [LARGE SCALE GENOMIC DNA]</scope>
    <source>
        <strain evidence="1 2">LE124</strain>
    </source>
</reference>
<dbReference type="eggNOG" id="ENOG5031BZC">
    <property type="taxonomic scope" value="Bacteria"/>
</dbReference>
<evidence type="ECO:0000313" key="2">
    <source>
        <dbReference type="Proteomes" id="UP000015527"/>
    </source>
</evidence>
<dbReference type="AlphaFoldDB" id="T0HB84"/>
<protein>
    <submittedName>
        <fullName evidence="1">Uncharacterized protein</fullName>
    </submittedName>
</protein>
<accession>T0HB84</accession>
<dbReference type="RefSeq" id="WP_021235329.1">
    <property type="nucleotide sequence ID" value="NZ_ATHL01000114.1"/>
</dbReference>
<dbReference type="Proteomes" id="UP000015527">
    <property type="component" value="Unassembled WGS sequence"/>
</dbReference>